<dbReference type="Proteomes" id="UP001266305">
    <property type="component" value="Unassembled WGS sequence"/>
</dbReference>
<evidence type="ECO:0000313" key="2">
    <source>
        <dbReference type="Proteomes" id="UP001266305"/>
    </source>
</evidence>
<keyword evidence="2" id="KW-1185">Reference proteome</keyword>
<gene>
    <name evidence="1" type="ORF">P7K49_037555</name>
</gene>
<name>A0ABQ9TIE9_SAGOE</name>
<reference evidence="1 2" key="1">
    <citation type="submission" date="2023-05" db="EMBL/GenBank/DDBJ databases">
        <title>B98-5 Cell Line De Novo Hybrid Assembly: An Optical Mapping Approach.</title>
        <authorList>
            <person name="Kananen K."/>
            <person name="Auerbach J.A."/>
            <person name="Kautto E."/>
            <person name="Blachly J.S."/>
        </authorList>
    </citation>
    <scope>NUCLEOTIDE SEQUENCE [LARGE SCALE GENOMIC DNA]</scope>
    <source>
        <strain evidence="1">B95-8</strain>
        <tissue evidence="1">Cell line</tissue>
    </source>
</reference>
<protein>
    <submittedName>
        <fullName evidence="1">Uncharacterized protein</fullName>
    </submittedName>
</protein>
<evidence type="ECO:0000313" key="1">
    <source>
        <dbReference type="EMBL" id="KAK2084522.1"/>
    </source>
</evidence>
<accession>A0ABQ9TIE9</accession>
<dbReference type="EMBL" id="JASSZA010000022">
    <property type="protein sequence ID" value="KAK2084522.1"/>
    <property type="molecule type" value="Genomic_DNA"/>
</dbReference>
<comment type="caution">
    <text evidence="1">The sequence shown here is derived from an EMBL/GenBank/DDBJ whole genome shotgun (WGS) entry which is preliminary data.</text>
</comment>
<proteinExistence type="predicted"/>
<organism evidence="1 2">
    <name type="scientific">Saguinus oedipus</name>
    <name type="common">Cotton-top tamarin</name>
    <name type="synonym">Oedipomidas oedipus</name>
    <dbReference type="NCBI Taxonomy" id="9490"/>
    <lineage>
        <taxon>Eukaryota</taxon>
        <taxon>Metazoa</taxon>
        <taxon>Chordata</taxon>
        <taxon>Craniata</taxon>
        <taxon>Vertebrata</taxon>
        <taxon>Euteleostomi</taxon>
        <taxon>Mammalia</taxon>
        <taxon>Eutheria</taxon>
        <taxon>Euarchontoglires</taxon>
        <taxon>Primates</taxon>
        <taxon>Haplorrhini</taxon>
        <taxon>Platyrrhini</taxon>
        <taxon>Cebidae</taxon>
        <taxon>Callitrichinae</taxon>
        <taxon>Saguinus</taxon>
    </lineage>
</organism>
<sequence>MVEAGGYLGLSVDSAFLDKNRPSCQVHSPGLRQEEALRMGIPNPATLTPSHIASHTLRPTLLLSHNPAFADSVPICSSSTLRPHSSALPVHSKPKNASSGIRVGAQSVDPSLAVPPAWGGLRVAVQHFEWNQLDVLGSWHYGWRRLGSQAAGGAHMYTPAHGLQWEMDWGSCLSCTESGLPPPPASSSLLTFPLVDLIQ</sequence>